<sequence>MVSCKIDSCFDLWINTIQSFVALWESTACAAYLMNHKAYPVDEHLLYVETTSYDTISNAFFARSTMTDIVGWRKLLIVTNEFHIHRSKAIFDWIFNVPSIDASTYELYYLACNNVGLGIDALDSRRSHEARGESNVRSKLAAEYTTLQGVFEFLTTKHDFYTASKLVERASSPKQEHVRDKLLELSYGKPSLSENTNRVYSDAIELRGGTICASIIAFVALFIGFCLVAIRNTQSNNIRETSSKAN</sequence>
<evidence type="ECO:0000256" key="1">
    <source>
        <dbReference type="SAM" id="Phobius"/>
    </source>
</evidence>
<feature type="domain" description="DUF218" evidence="2">
    <location>
        <begin position="25"/>
        <end position="94"/>
    </location>
</feature>
<keyword evidence="1" id="KW-0812">Transmembrane</keyword>
<reference evidence="3 4" key="1">
    <citation type="journal article" date="2020" name="G3 (Bethesda)">
        <title>Improved Reference Genome for Cyclotella cryptica CCMP332, a Model for Cell Wall Morphogenesis, Salinity Adaptation, and Lipid Production in Diatoms (Bacillariophyta).</title>
        <authorList>
            <person name="Roberts W.R."/>
            <person name="Downey K.M."/>
            <person name="Ruck E.C."/>
            <person name="Traller J.C."/>
            <person name="Alverson A.J."/>
        </authorList>
    </citation>
    <scope>NUCLEOTIDE SEQUENCE [LARGE SCALE GENOMIC DNA]</scope>
    <source>
        <strain evidence="3 4">CCMP332</strain>
    </source>
</reference>
<keyword evidence="1" id="KW-0472">Membrane</keyword>
<dbReference type="InterPro" id="IPR014729">
    <property type="entry name" value="Rossmann-like_a/b/a_fold"/>
</dbReference>
<keyword evidence="1" id="KW-1133">Transmembrane helix</keyword>
<comment type="caution">
    <text evidence="3">The sequence shown here is derived from an EMBL/GenBank/DDBJ whole genome shotgun (WGS) entry which is preliminary data.</text>
</comment>
<evidence type="ECO:0000259" key="2">
    <source>
        <dbReference type="Pfam" id="PF02698"/>
    </source>
</evidence>
<dbReference type="InterPro" id="IPR051599">
    <property type="entry name" value="Cell_Envelope_Assoc"/>
</dbReference>
<feature type="transmembrane region" description="Helical" evidence="1">
    <location>
        <begin position="208"/>
        <end position="230"/>
    </location>
</feature>
<accession>A0ABD3P4C7</accession>
<dbReference type="Proteomes" id="UP001516023">
    <property type="component" value="Unassembled WGS sequence"/>
</dbReference>
<evidence type="ECO:0000313" key="3">
    <source>
        <dbReference type="EMBL" id="KAL3782582.1"/>
    </source>
</evidence>
<dbReference type="EMBL" id="JABMIG020000282">
    <property type="protein sequence ID" value="KAL3782582.1"/>
    <property type="molecule type" value="Genomic_DNA"/>
</dbReference>
<dbReference type="PANTHER" id="PTHR30336:SF20">
    <property type="entry name" value="DUF218 DOMAIN-CONTAINING PROTEIN"/>
    <property type="match status" value="1"/>
</dbReference>
<dbReference type="InterPro" id="IPR003848">
    <property type="entry name" value="DUF218"/>
</dbReference>
<dbReference type="PANTHER" id="PTHR30336">
    <property type="entry name" value="INNER MEMBRANE PROTEIN, PROBABLE PERMEASE"/>
    <property type="match status" value="1"/>
</dbReference>
<dbReference type="Pfam" id="PF02698">
    <property type="entry name" value="DUF218"/>
    <property type="match status" value="1"/>
</dbReference>
<dbReference type="CDD" id="cd06259">
    <property type="entry name" value="YdcF-like"/>
    <property type="match status" value="1"/>
</dbReference>
<dbReference type="AlphaFoldDB" id="A0ABD3P4C7"/>
<gene>
    <name evidence="3" type="ORF">HJC23_005285</name>
</gene>
<proteinExistence type="predicted"/>
<organism evidence="3 4">
    <name type="scientific">Cyclotella cryptica</name>
    <dbReference type="NCBI Taxonomy" id="29204"/>
    <lineage>
        <taxon>Eukaryota</taxon>
        <taxon>Sar</taxon>
        <taxon>Stramenopiles</taxon>
        <taxon>Ochrophyta</taxon>
        <taxon>Bacillariophyta</taxon>
        <taxon>Coscinodiscophyceae</taxon>
        <taxon>Thalassiosirophycidae</taxon>
        <taxon>Stephanodiscales</taxon>
        <taxon>Stephanodiscaceae</taxon>
        <taxon>Cyclotella</taxon>
    </lineage>
</organism>
<dbReference type="Gene3D" id="3.40.50.620">
    <property type="entry name" value="HUPs"/>
    <property type="match status" value="1"/>
</dbReference>
<keyword evidence="4" id="KW-1185">Reference proteome</keyword>
<protein>
    <recommendedName>
        <fullName evidence="2">DUF218 domain-containing protein</fullName>
    </recommendedName>
</protein>
<name>A0ABD3P4C7_9STRA</name>
<evidence type="ECO:0000313" key="4">
    <source>
        <dbReference type="Proteomes" id="UP001516023"/>
    </source>
</evidence>